<reference evidence="2" key="1">
    <citation type="journal article" date="2011" name="Nat. Genet.">
        <title>The Arabidopsis lyrata genome sequence and the basis of rapid genome size change.</title>
        <authorList>
            <person name="Hu T.T."/>
            <person name="Pattyn P."/>
            <person name="Bakker E.G."/>
            <person name="Cao J."/>
            <person name="Cheng J.-F."/>
            <person name="Clark R.M."/>
            <person name="Fahlgren N."/>
            <person name="Fawcett J.A."/>
            <person name="Grimwood J."/>
            <person name="Gundlach H."/>
            <person name="Haberer G."/>
            <person name="Hollister J.D."/>
            <person name="Ossowski S."/>
            <person name="Ottilar R.P."/>
            <person name="Salamov A.A."/>
            <person name="Schneeberger K."/>
            <person name="Spannagl M."/>
            <person name="Wang X."/>
            <person name="Yang L."/>
            <person name="Nasrallah M.E."/>
            <person name="Bergelson J."/>
            <person name="Carrington J.C."/>
            <person name="Gaut B.S."/>
            <person name="Schmutz J."/>
            <person name="Mayer K.F.X."/>
            <person name="Van de Peer Y."/>
            <person name="Grigoriev I.V."/>
            <person name="Nordborg M."/>
            <person name="Weigel D."/>
            <person name="Guo Y.-L."/>
        </authorList>
    </citation>
    <scope>NUCLEOTIDE SEQUENCE [LARGE SCALE GENOMIC DNA]</scope>
    <source>
        <strain evidence="2">cv. MN47</strain>
    </source>
</reference>
<sequence>MSRTGQTASRPVRSFLTSPVVEPVPELLFTPHLGHHSSCPVQKLEPHLT</sequence>
<dbReference type="AlphaFoldDB" id="D7MHZ2"/>
<evidence type="ECO:0000313" key="2">
    <source>
        <dbReference type="Proteomes" id="UP000008694"/>
    </source>
</evidence>
<evidence type="ECO:0000313" key="1">
    <source>
        <dbReference type="EMBL" id="EFH44714.1"/>
    </source>
</evidence>
<dbReference type="EMBL" id="GL348719">
    <property type="protein sequence ID" value="EFH44714.1"/>
    <property type="molecule type" value="Genomic_DNA"/>
</dbReference>
<organism evidence="2">
    <name type="scientific">Arabidopsis lyrata subsp. lyrata</name>
    <name type="common">Lyre-leaved rock-cress</name>
    <dbReference type="NCBI Taxonomy" id="81972"/>
    <lineage>
        <taxon>Eukaryota</taxon>
        <taxon>Viridiplantae</taxon>
        <taxon>Streptophyta</taxon>
        <taxon>Embryophyta</taxon>
        <taxon>Tracheophyta</taxon>
        <taxon>Spermatophyta</taxon>
        <taxon>Magnoliopsida</taxon>
        <taxon>eudicotyledons</taxon>
        <taxon>Gunneridae</taxon>
        <taxon>Pentapetalae</taxon>
        <taxon>rosids</taxon>
        <taxon>malvids</taxon>
        <taxon>Brassicales</taxon>
        <taxon>Brassicaceae</taxon>
        <taxon>Camelineae</taxon>
        <taxon>Arabidopsis</taxon>
    </lineage>
</organism>
<accession>D7MHZ2</accession>
<gene>
    <name evidence="1" type="ORF">ARALYDRAFT_915741</name>
</gene>
<dbReference type="Proteomes" id="UP000008694">
    <property type="component" value="Unassembled WGS sequence"/>
</dbReference>
<dbReference type="HOGENOM" id="CLU_213491_0_0_1"/>
<keyword evidence="2" id="KW-1185">Reference proteome</keyword>
<proteinExistence type="predicted"/>
<name>D7MHZ2_ARALL</name>
<protein>
    <submittedName>
        <fullName evidence="1">Expressed protein</fullName>
    </submittedName>
</protein>
<dbReference type="Gramene" id="scaffold_703483.1">
    <property type="protein sequence ID" value="scaffold_703483.1"/>
    <property type="gene ID" value="scaffold_703483.1"/>
</dbReference>